<protein>
    <submittedName>
        <fullName evidence="1">Uncharacterized protein</fullName>
    </submittedName>
</protein>
<dbReference type="EMBL" id="MG962366">
    <property type="protein sequence ID" value="AVO25098.1"/>
    <property type="molecule type" value="Genomic_DNA"/>
</dbReference>
<name>A0A2P1JXN8_9CAUD</name>
<dbReference type="Proteomes" id="UP000241290">
    <property type="component" value="Genome"/>
</dbReference>
<organism evidence="1 2">
    <name type="scientific">Rhodococcus phage Finch</name>
    <dbReference type="NCBI Taxonomy" id="2094144"/>
    <lineage>
        <taxon>Viruses</taxon>
        <taxon>Duplodnaviria</taxon>
        <taxon>Heunggongvirae</taxon>
        <taxon>Uroviricota</taxon>
        <taxon>Caudoviricetes</taxon>
        <taxon>Finchvirus</taxon>
        <taxon>Finchvirus finch</taxon>
    </lineage>
</organism>
<keyword evidence="2" id="KW-1185">Reference proteome</keyword>
<dbReference type="RefSeq" id="YP_010059192.1">
    <property type="nucleotide sequence ID" value="NC_054724.1"/>
</dbReference>
<accession>A0A2P1JXN8</accession>
<evidence type="ECO:0000313" key="2">
    <source>
        <dbReference type="Proteomes" id="UP000241290"/>
    </source>
</evidence>
<reference evidence="2" key="1">
    <citation type="submission" date="2018-02" db="EMBL/GenBank/DDBJ databases">
        <authorList>
            <person name="Cohen D.B."/>
            <person name="Kent A.D."/>
        </authorList>
    </citation>
    <scope>NUCLEOTIDE SEQUENCE [LARGE SCALE GENOMIC DNA]</scope>
</reference>
<proteinExistence type="predicted"/>
<evidence type="ECO:0000313" key="1">
    <source>
        <dbReference type="EMBL" id="AVO25098.1"/>
    </source>
</evidence>
<dbReference type="GeneID" id="64766423"/>
<gene>
    <name evidence="1" type="primary">170</name>
    <name evidence="1" type="ORF">SEA_FINCH_170</name>
</gene>
<dbReference type="KEGG" id="vg:64766423"/>
<sequence>MKLTELLKPKLDRLGEGSAVQASGEVFVRNSSTVDSWSSPNGRHYKSDHIEGNVKVIAATKREQVNA</sequence>